<dbReference type="PANTHER" id="PTHR48100">
    <property type="entry name" value="BROAD-SPECIFICITY PHOSPHATASE YOR283W-RELATED"/>
    <property type="match status" value="1"/>
</dbReference>
<organism evidence="1 2">
    <name type="scientific">Ferrimonas lipolytica</name>
    <dbReference type="NCBI Taxonomy" id="2724191"/>
    <lineage>
        <taxon>Bacteria</taxon>
        <taxon>Pseudomonadati</taxon>
        <taxon>Pseudomonadota</taxon>
        <taxon>Gammaproteobacteria</taxon>
        <taxon>Alteromonadales</taxon>
        <taxon>Ferrimonadaceae</taxon>
        <taxon>Ferrimonas</taxon>
    </lineage>
</organism>
<gene>
    <name evidence="1" type="ORF">HER31_04795</name>
</gene>
<dbReference type="SMART" id="SM00855">
    <property type="entry name" value="PGAM"/>
    <property type="match status" value="1"/>
</dbReference>
<dbReference type="AlphaFoldDB" id="A0A6H1UBQ2"/>
<name>A0A6H1UBQ2_9GAMM</name>
<evidence type="ECO:0000313" key="1">
    <source>
        <dbReference type="EMBL" id="QIZ76268.1"/>
    </source>
</evidence>
<keyword evidence="2" id="KW-1185">Reference proteome</keyword>
<dbReference type="KEGG" id="fes:HER31_04795"/>
<dbReference type="Pfam" id="PF00300">
    <property type="entry name" value="His_Phos_1"/>
    <property type="match status" value="1"/>
</dbReference>
<dbReference type="PANTHER" id="PTHR48100:SF1">
    <property type="entry name" value="HISTIDINE PHOSPHATASE FAMILY PROTEIN-RELATED"/>
    <property type="match status" value="1"/>
</dbReference>
<dbReference type="InterPro" id="IPR013078">
    <property type="entry name" value="His_Pase_superF_clade-1"/>
</dbReference>
<dbReference type="GO" id="GO:0005737">
    <property type="term" value="C:cytoplasm"/>
    <property type="evidence" value="ECO:0007669"/>
    <property type="project" value="TreeGrafter"/>
</dbReference>
<sequence>MSYTYFTLIRHGKPDDCDRLLGRSDPELTDAGWQMMAHASAGLEAEQIISSPRKRCSAFARHFASSQQLPLQIDDNWQELDFGDWDGELLQRLWQQPEFNQYWQQPFDNCPPNGESTQQLLQRVSAAITDLSNRYPGQRLLIFTHSGVIRLVLWWLLNGQHSGNAHLSQVHLSHAAKLDFTTFKDENQKLWPQLAGLQQSTFVDDGSPA</sequence>
<dbReference type="RefSeq" id="WP_168659528.1">
    <property type="nucleotide sequence ID" value="NZ_CP051180.1"/>
</dbReference>
<dbReference type="SUPFAM" id="SSF53254">
    <property type="entry name" value="Phosphoglycerate mutase-like"/>
    <property type="match status" value="1"/>
</dbReference>
<dbReference type="EMBL" id="CP051180">
    <property type="protein sequence ID" value="QIZ76268.1"/>
    <property type="molecule type" value="Genomic_DNA"/>
</dbReference>
<accession>A0A6H1UBQ2</accession>
<dbReference type="GO" id="GO:0016791">
    <property type="term" value="F:phosphatase activity"/>
    <property type="evidence" value="ECO:0007669"/>
    <property type="project" value="TreeGrafter"/>
</dbReference>
<proteinExistence type="predicted"/>
<dbReference type="InterPro" id="IPR029033">
    <property type="entry name" value="His_PPase_superfam"/>
</dbReference>
<dbReference type="CDD" id="cd07067">
    <property type="entry name" value="HP_PGM_like"/>
    <property type="match status" value="1"/>
</dbReference>
<evidence type="ECO:0000313" key="2">
    <source>
        <dbReference type="Proteomes" id="UP000501602"/>
    </source>
</evidence>
<dbReference type="Proteomes" id="UP000501602">
    <property type="component" value="Chromosome"/>
</dbReference>
<dbReference type="Gene3D" id="3.40.50.1240">
    <property type="entry name" value="Phosphoglycerate mutase-like"/>
    <property type="match status" value="1"/>
</dbReference>
<dbReference type="InterPro" id="IPR050275">
    <property type="entry name" value="PGM_Phosphatase"/>
</dbReference>
<reference evidence="1 2" key="1">
    <citation type="submission" date="2020-04" db="EMBL/GenBank/DDBJ databases">
        <title>Ferrimonas sp. S7 isolated from sea water.</title>
        <authorList>
            <person name="Bae S.S."/>
            <person name="Baek K."/>
        </authorList>
    </citation>
    <scope>NUCLEOTIDE SEQUENCE [LARGE SCALE GENOMIC DNA]</scope>
    <source>
        <strain evidence="1 2">S7</strain>
    </source>
</reference>
<protein>
    <submittedName>
        <fullName evidence="1">Histidine phosphatase family protein</fullName>
    </submittedName>
</protein>